<accession>A0A419X6T7</accession>
<gene>
    <name evidence="1" type="ORF">BXY64_0263</name>
</gene>
<protein>
    <submittedName>
        <fullName evidence="1">Uncharacterized protein</fullName>
    </submittedName>
</protein>
<keyword evidence="2" id="KW-1185">Reference proteome</keyword>
<proteinExistence type="predicted"/>
<organism evidence="1 2">
    <name type="scientific">Marinifilum flexuosum</name>
    <dbReference type="NCBI Taxonomy" id="1117708"/>
    <lineage>
        <taxon>Bacteria</taxon>
        <taxon>Pseudomonadati</taxon>
        <taxon>Bacteroidota</taxon>
        <taxon>Bacteroidia</taxon>
        <taxon>Marinilabiliales</taxon>
        <taxon>Marinifilaceae</taxon>
    </lineage>
</organism>
<dbReference type="Proteomes" id="UP000284531">
    <property type="component" value="Unassembled WGS sequence"/>
</dbReference>
<dbReference type="RefSeq" id="WP_120238176.1">
    <property type="nucleotide sequence ID" value="NZ_RAPQ01000008.1"/>
</dbReference>
<reference evidence="1 2" key="1">
    <citation type="submission" date="2018-09" db="EMBL/GenBank/DDBJ databases">
        <title>Genomic Encyclopedia of Archaeal and Bacterial Type Strains, Phase II (KMG-II): from individual species to whole genera.</title>
        <authorList>
            <person name="Goeker M."/>
        </authorList>
    </citation>
    <scope>NUCLEOTIDE SEQUENCE [LARGE SCALE GENOMIC DNA]</scope>
    <source>
        <strain evidence="1 2">DSM 21950</strain>
    </source>
</reference>
<comment type="caution">
    <text evidence="1">The sequence shown here is derived from an EMBL/GenBank/DDBJ whole genome shotgun (WGS) entry which is preliminary data.</text>
</comment>
<evidence type="ECO:0000313" key="1">
    <source>
        <dbReference type="EMBL" id="RKE03270.1"/>
    </source>
</evidence>
<sequence>MKNLLLVLTLLFCGMNLVEAQIRMKTPEGKYVLLFNNGTWKYEEKIKLEEIKDIVSLQAEEIVTKEINLKDTLLEEHVVIKGESVKIAKFKDDLNTVKCDFQILSKDNKVVLKTSWKLMDEEGFRFFGFITKKSFLSFELSNGEIVILPYNGSFEPKEYIKYGFTTYSAELELNHDQIRKLQKGYILNSSMKWTRRTETYNVINPDYFIKELPKILK</sequence>
<dbReference type="AlphaFoldDB" id="A0A419X6T7"/>
<evidence type="ECO:0000313" key="2">
    <source>
        <dbReference type="Proteomes" id="UP000284531"/>
    </source>
</evidence>
<dbReference type="EMBL" id="RAPQ01000008">
    <property type="protein sequence ID" value="RKE03270.1"/>
    <property type="molecule type" value="Genomic_DNA"/>
</dbReference>
<dbReference type="OrthoDB" id="6400696at2"/>
<name>A0A419X6T7_9BACT</name>